<evidence type="ECO:0000256" key="3">
    <source>
        <dbReference type="ARBA" id="ARBA00022553"/>
    </source>
</evidence>
<organism evidence="7 8">
    <name type="scientific">Ceratodon purpureus</name>
    <name type="common">Fire moss</name>
    <name type="synonym">Dicranum purpureum</name>
    <dbReference type="NCBI Taxonomy" id="3225"/>
    <lineage>
        <taxon>Eukaryota</taxon>
        <taxon>Viridiplantae</taxon>
        <taxon>Streptophyta</taxon>
        <taxon>Embryophyta</taxon>
        <taxon>Bryophyta</taxon>
        <taxon>Bryophytina</taxon>
        <taxon>Bryopsida</taxon>
        <taxon>Dicranidae</taxon>
        <taxon>Pseudoditrichales</taxon>
        <taxon>Ditrichaceae</taxon>
        <taxon>Ceratodon</taxon>
    </lineage>
</organism>
<dbReference type="Proteomes" id="UP000822688">
    <property type="component" value="Chromosome 9"/>
</dbReference>
<evidence type="ECO:0000256" key="2">
    <source>
        <dbReference type="ARBA" id="ARBA00009191"/>
    </source>
</evidence>
<dbReference type="OrthoDB" id="5307922at2759"/>
<proteinExistence type="inferred from homology"/>
<evidence type="ECO:0000259" key="6">
    <source>
        <dbReference type="Pfam" id="PF03088"/>
    </source>
</evidence>
<evidence type="ECO:0000256" key="1">
    <source>
        <dbReference type="ARBA" id="ARBA00004116"/>
    </source>
</evidence>
<gene>
    <name evidence="7" type="ORF">KC19_9G094300</name>
</gene>
<dbReference type="AlphaFoldDB" id="A0A8T0GSB8"/>
<comment type="caution">
    <text evidence="7">The sequence shown here is derived from an EMBL/GenBank/DDBJ whole genome shotgun (WGS) entry which is preliminary data.</text>
</comment>
<accession>A0A8T0GSB8</accession>
<dbReference type="InterPro" id="IPR011042">
    <property type="entry name" value="6-blade_b-propeller_TolB-like"/>
</dbReference>
<reference evidence="7" key="1">
    <citation type="submission" date="2020-06" db="EMBL/GenBank/DDBJ databases">
        <title>WGS assembly of Ceratodon purpureus strain R40.</title>
        <authorList>
            <person name="Carey S.B."/>
            <person name="Jenkins J."/>
            <person name="Shu S."/>
            <person name="Lovell J.T."/>
            <person name="Sreedasyam A."/>
            <person name="Maumus F."/>
            <person name="Tiley G.P."/>
            <person name="Fernandez-Pozo N."/>
            <person name="Barry K."/>
            <person name="Chen C."/>
            <person name="Wang M."/>
            <person name="Lipzen A."/>
            <person name="Daum C."/>
            <person name="Saski C.A."/>
            <person name="Payton A.C."/>
            <person name="Mcbreen J.C."/>
            <person name="Conrad R.E."/>
            <person name="Kollar L.M."/>
            <person name="Olsson S."/>
            <person name="Huttunen S."/>
            <person name="Landis J.B."/>
            <person name="Wickett N.J."/>
            <person name="Johnson M.G."/>
            <person name="Rensing S.A."/>
            <person name="Grimwood J."/>
            <person name="Schmutz J."/>
            <person name="Mcdaniel S.F."/>
        </authorList>
    </citation>
    <scope>NUCLEOTIDE SEQUENCE</scope>
    <source>
        <strain evidence="7">R40</strain>
    </source>
</reference>
<comment type="subcellular location">
    <subcellularLocation>
        <location evidence="1">Vacuole</location>
    </subcellularLocation>
</comment>
<comment type="similarity">
    <text evidence="2">Belongs to the strictosidine synthase family.</text>
</comment>
<sequence length="366" mass="40003">MAVLASVVTVVLVLFLVVTLIAAAAFYSHVNKKSPIDAVALPLAPSPKLEGVYARNTLLQSASKLGTGKLLQPEDIAADPSGKLLYVSTSDGWVKRVHLSDNSVEDWKHVGGRPLGLAVGASGEVIVCESSQGLLKLTEDNIEILATEVDGTKLKFVNAAAIANDGLIYFTDSSTKFTLENFWFENFEGRPNGRIVVYNPREKSTRVLLKDLYLPNGIAISRCQQFLIFAETTAARIVKYHLHGDKEGQTEIINENLPGFPDNVHYNDKGSVLYVGVIGERDVLVDLLWKLPFVKKVLVLYPFIRAAFDKSPKKGRVVVMDESGKVVKVYEDPAGKVVGFVTVGVEVDGWVYVGGLRDDFIGRVKV</sequence>
<evidence type="ECO:0000313" key="7">
    <source>
        <dbReference type="EMBL" id="KAG0561813.1"/>
    </source>
</evidence>
<keyword evidence="5" id="KW-0325">Glycoprotein</keyword>
<dbReference type="Gene3D" id="2.120.10.30">
    <property type="entry name" value="TolB, C-terminal domain"/>
    <property type="match status" value="1"/>
</dbReference>
<keyword evidence="4" id="KW-0926">Vacuole</keyword>
<keyword evidence="3" id="KW-0597">Phosphoprotein</keyword>
<dbReference type="EMBL" id="CM026430">
    <property type="protein sequence ID" value="KAG0561813.1"/>
    <property type="molecule type" value="Genomic_DNA"/>
</dbReference>
<dbReference type="PANTHER" id="PTHR10426">
    <property type="entry name" value="STRICTOSIDINE SYNTHASE-RELATED"/>
    <property type="match status" value="1"/>
</dbReference>
<protein>
    <recommendedName>
        <fullName evidence="6">Strictosidine synthase conserved region domain-containing protein</fullName>
    </recommendedName>
</protein>
<evidence type="ECO:0000256" key="4">
    <source>
        <dbReference type="ARBA" id="ARBA00022554"/>
    </source>
</evidence>
<dbReference type="GO" id="GO:0005773">
    <property type="term" value="C:vacuole"/>
    <property type="evidence" value="ECO:0007669"/>
    <property type="project" value="UniProtKB-SubCell"/>
</dbReference>
<dbReference type="FunFam" id="2.120.10.30:FF:000066">
    <property type="entry name" value="ABC transporter permease protein"/>
    <property type="match status" value="1"/>
</dbReference>
<keyword evidence="8" id="KW-1185">Reference proteome</keyword>
<evidence type="ECO:0000256" key="5">
    <source>
        <dbReference type="ARBA" id="ARBA00023180"/>
    </source>
</evidence>
<dbReference type="InterPro" id="IPR018119">
    <property type="entry name" value="Strictosidine_synth_cons-reg"/>
</dbReference>
<dbReference type="SUPFAM" id="SSF63829">
    <property type="entry name" value="Calcium-dependent phosphotriesterase"/>
    <property type="match status" value="1"/>
</dbReference>
<dbReference type="PANTHER" id="PTHR10426:SF88">
    <property type="entry name" value="ADIPOCYTE PLASMA MEMBRANE-ASSOCIATED PROTEIN HEMOMUCIN-RELATED"/>
    <property type="match status" value="1"/>
</dbReference>
<dbReference type="GO" id="GO:0016787">
    <property type="term" value="F:hydrolase activity"/>
    <property type="evidence" value="ECO:0007669"/>
    <property type="project" value="TreeGrafter"/>
</dbReference>
<dbReference type="Pfam" id="PF03088">
    <property type="entry name" value="Str_synth"/>
    <property type="match status" value="1"/>
</dbReference>
<name>A0A8T0GSB8_CERPU</name>
<evidence type="ECO:0000313" key="8">
    <source>
        <dbReference type="Proteomes" id="UP000822688"/>
    </source>
</evidence>
<feature type="domain" description="Strictosidine synthase conserved region" evidence="6">
    <location>
        <begin position="162"/>
        <end position="244"/>
    </location>
</feature>
<dbReference type="Pfam" id="PF20067">
    <property type="entry name" value="SSL_N"/>
    <property type="match status" value="1"/>
</dbReference>
<dbReference type="GO" id="GO:0012505">
    <property type="term" value="C:endomembrane system"/>
    <property type="evidence" value="ECO:0007669"/>
    <property type="project" value="TreeGrafter"/>
</dbReference>